<sequence length="1078" mass="122543">MGGETVETAKPPSSYPQLSAKPVGQWIPDIYKERIGAFYGGGQYETKNLRAMYYEGIASGSPHIKLSVWDAPDLSRPTFKEATSHTFRETKVGESFGPSWSTHWFRVQITVPSELCKKDLLELHWDASNEGLVWTEDGNPLQGLTGNGERVEWVLPDSFRDGKEHIIYIEMACNGMFGNAPGGDSIQPPNPNKYYQLVQADIVAVNVEARALHIDIWIIGDAAKEFPAESWEQHKALTVANRIIDAFEVGNQDSIIKGRKIAAEYIGENVSSSKVYESGTNAIVYGIGQCHIDTCWLWPWAETKRKVARSWSNQCDLMDRYPEHRFAVSQAQQYKWLKQYYPYVFDRVKEKVKKGTFQPVGGSWVEHDTNLPSGESLVRQFLYGQRFFESNFGERCKTFWLPDTFGYSSQLPQLCRLAGMTRFFTQKLSWNNINKFPHTTFNWISLDGSQVICHMAPSETYTANADFGDVKRSVTQHKSMDQDETSLLVFGKGDGGGGPTWEMLEKLRRCRGLSDTVGLLPRVHMGNSVEDFFDRLEKKIEDGTDLVTWYGELYFELHRGTYTTQANNKRNNRKAEIMLRDIELLATIASIKSDFKYPKEDLDDMWEGVLLCQFHDCLPGSSIEMCYDDSDELYAKIFETGERIMKDLYKTFNIKAVENMSPRDNIVALNTLPWHRKEIVPIGNKHAGIACGEGHVVSVKPFKIAEVPEVTVKEVQKGVFVLQNDQLRVQVDGGVITSLYDRKTDREVIAKGGKGNQLVIFDDKPLYWQAWDVEVYHLDSRKELPSGQTSIVQNDAHKVSVMTETKISEDSWIKTYITLSAALKGQQSYVEMQAEVEWRESMKFLKVEFPVDVRNTEASYETQFGIVKRPTHYNTTWDMAKFEVCCHKFADLSEHDYGVSILNDSKYGFATCGNVMRLSLLRAPKAPDAHADMGRHHIRWAILPHSGDLSSTTVRTAYNFNNPLKPVQAAAKMSTNMFENPIKLTGNPSLILDTIKRGEDDEDVSRGEMAKRRGKSVILRIYDSLGGRSKGTIETSLDVKKVWKTNALEDDEEEYKIEEGKIDIVLRPFEVATYRLQL</sequence>
<evidence type="ECO:0000313" key="11">
    <source>
        <dbReference type="Proteomes" id="UP000256645"/>
    </source>
</evidence>
<dbReference type="SUPFAM" id="SSF74650">
    <property type="entry name" value="Galactose mutarotase-like"/>
    <property type="match status" value="1"/>
</dbReference>
<proteinExistence type="inferred from homology"/>
<dbReference type="InterPro" id="IPR037094">
    <property type="entry name" value="Glyco_hydro_38_cen_sf"/>
</dbReference>
<dbReference type="GO" id="GO:0000329">
    <property type="term" value="C:fungal-type vacuole membrane"/>
    <property type="evidence" value="ECO:0007669"/>
    <property type="project" value="TreeGrafter"/>
</dbReference>
<comment type="function">
    <text evidence="7">Degrades free oligosaccharides in the vacuole.</text>
</comment>
<comment type="similarity">
    <text evidence="2">Belongs to the glycosyl hydrolase 38 family.</text>
</comment>
<dbReference type="GO" id="GO:0009313">
    <property type="term" value="P:oligosaccharide catabolic process"/>
    <property type="evidence" value="ECO:0007669"/>
    <property type="project" value="TreeGrafter"/>
</dbReference>
<dbReference type="EMBL" id="PDLM01000010">
    <property type="protein sequence ID" value="RDW67717.1"/>
    <property type="molecule type" value="Genomic_DNA"/>
</dbReference>
<evidence type="ECO:0000313" key="10">
    <source>
        <dbReference type="EMBL" id="RDW67717.1"/>
    </source>
</evidence>
<dbReference type="InterPro" id="IPR011682">
    <property type="entry name" value="Glyco_hydro_38_C"/>
</dbReference>
<evidence type="ECO:0000256" key="6">
    <source>
        <dbReference type="ARBA" id="ARBA00023295"/>
    </source>
</evidence>
<dbReference type="Gene3D" id="1.20.1270.50">
    <property type="entry name" value="Glycoside hydrolase family 38, central domain"/>
    <property type="match status" value="1"/>
</dbReference>
<evidence type="ECO:0000256" key="8">
    <source>
        <dbReference type="ARBA" id="ARBA00071615"/>
    </source>
</evidence>
<dbReference type="InterPro" id="IPR011330">
    <property type="entry name" value="Glyco_hydro/deAcase_b/a-brl"/>
</dbReference>
<keyword evidence="11" id="KW-1185">Reference proteome</keyword>
<organism evidence="10 11">
    <name type="scientific">Coleophoma cylindrospora</name>
    <dbReference type="NCBI Taxonomy" id="1849047"/>
    <lineage>
        <taxon>Eukaryota</taxon>
        <taxon>Fungi</taxon>
        <taxon>Dikarya</taxon>
        <taxon>Ascomycota</taxon>
        <taxon>Pezizomycotina</taxon>
        <taxon>Leotiomycetes</taxon>
        <taxon>Helotiales</taxon>
        <taxon>Dermateaceae</taxon>
        <taxon>Coleophoma</taxon>
    </lineage>
</organism>
<dbReference type="InterPro" id="IPR000602">
    <property type="entry name" value="Glyco_hydro_38_N"/>
</dbReference>
<dbReference type="Pfam" id="PF09261">
    <property type="entry name" value="Alpha-mann_mid"/>
    <property type="match status" value="1"/>
</dbReference>
<evidence type="ECO:0000256" key="4">
    <source>
        <dbReference type="ARBA" id="ARBA00022723"/>
    </source>
</evidence>
<evidence type="ECO:0000256" key="2">
    <source>
        <dbReference type="ARBA" id="ARBA00009792"/>
    </source>
</evidence>
<dbReference type="SUPFAM" id="SSF88688">
    <property type="entry name" value="Families 57/38 glycoside transferase middle domain"/>
    <property type="match status" value="1"/>
</dbReference>
<dbReference type="Pfam" id="PF22907">
    <property type="entry name" value="Ams1-like_1st"/>
    <property type="match status" value="1"/>
</dbReference>
<dbReference type="GO" id="GO:0006013">
    <property type="term" value="P:mannose metabolic process"/>
    <property type="evidence" value="ECO:0007669"/>
    <property type="project" value="InterPro"/>
</dbReference>
<dbReference type="Pfam" id="PF01074">
    <property type="entry name" value="Glyco_hydro_38N"/>
    <property type="match status" value="1"/>
</dbReference>
<evidence type="ECO:0000256" key="3">
    <source>
        <dbReference type="ARBA" id="ARBA00012752"/>
    </source>
</evidence>
<protein>
    <recommendedName>
        <fullName evidence="8">Alpha-mannosidase</fullName>
        <ecNumber evidence="3">3.2.1.24</ecNumber>
    </recommendedName>
</protein>
<dbReference type="STRING" id="1849047.A0A3D8R102"/>
<keyword evidence="6" id="KW-0326">Glycosidase</keyword>
<evidence type="ECO:0000256" key="7">
    <source>
        <dbReference type="ARBA" id="ARBA00054985"/>
    </source>
</evidence>
<dbReference type="AlphaFoldDB" id="A0A3D8R102"/>
<dbReference type="GO" id="GO:0046872">
    <property type="term" value="F:metal ion binding"/>
    <property type="evidence" value="ECO:0007669"/>
    <property type="project" value="UniProtKB-KW"/>
</dbReference>
<dbReference type="InterPro" id="IPR028995">
    <property type="entry name" value="Glyco_hydro_57/38_cen_sf"/>
</dbReference>
<dbReference type="OrthoDB" id="10261055at2759"/>
<keyword evidence="5" id="KW-0378">Hydrolase</keyword>
<dbReference type="Gene3D" id="2.70.98.30">
    <property type="entry name" value="Golgi alpha-mannosidase II, domain 4"/>
    <property type="match status" value="1"/>
</dbReference>
<evidence type="ECO:0000259" key="9">
    <source>
        <dbReference type="SMART" id="SM00872"/>
    </source>
</evidence>
<dbReference type="GO" id="GO:0030246">
    <property type="term" value="F:carbohydrate binding"/>
    <property type="evidence" value="ECO:0007669"/>
    <property type="project" value="InterPro"/>
</dbReference>
<dbReference type="FunFam" id="2.70.98.30:FF:000001">
    <property type="entry name" value="alpha-mannosidase 2C1 isoform X2"/>
    <property type="match status" value="1"/>
</dbReference>
<dbReference type="SUPFAM" id="SSF88713">
    <property type="entry name" value="Glycoside hydrolase/deacetylase"/>
    <property type="match status" value="1"/>
</dbReference>
<dbReference type="InterPro" id="IPR015341">
    <property type="entry name" value="Glyco_hydro_38_cen"/>
</dbReference>
<reference evidence="10 11" key="1">
    <citation type="journal article" date="2018" name="IMA Fungus">
        <title>IMA Genome-F 9: Draft genome sequence of Annulohypoxylon stygium, Aspergillus mulundensis, Berkeleyomyces basicola (syn. Thielaviopsis basicola), Ceratocystis smalleyi, two Cercospora beticola strains, Coleophoma cylindrospora, Fusarium fracticaudum, Phialophora cf. hyalina, and Morchella septimelata.</title>
        <authorList>
            <person name="Wingfield B.D."/>
            <person name="Bills G.F."/>
            <person name="Dong Y."/>
            <person name="Huang W."/>
            <person name="Nel W.J."/>
            <person name="Swalarsk-Parry B.S."/>
            <person name="Vaghefi N."/>
            <person name="Wilken P.M."/>
            <person name="An Z."/>
            <person name="de Beer Z.W."/>
            <person name="De Vos L."/>
            <person name="Chen L."/>
            <person name="Duong T.A."/>
            <person name="Gao Y."/>
            <person name="Hammerbacher A."/>
            <person name="Kikkert J.R."/>
            <person name="Li Y."/>
            <person name="Li H."/>
            <person name="Li K."/>
            <person name="Li Q."/>
            <person name="Liu X."/>
            <person name="Ma X."/>
            <person name="Naidoo K."/>
            <person name="Pethybridge S.J."/>
            <person name="Sun J."/>
            <person name="Steenkamp E.T."/>
            <person name="van der Nest M.A."/>
            <person name="van Wyk S."/>
            <person name="Wingfield M.J."/>
            <person name="Xiong C."/>
            <person name="Yue Q."/>
            <person name="Zhang X."/>
        </authorList>
    </citation>
    <scope>NUCLEOTIDE SEQUENCE [LARGE SCALE GENOMIC DNA]</scope>
    <source>
        <strain evidence="10 11">BP6252</strain>
    </source>
</reference>
<dbReference type="SMART" id="SM00872">
    <property type="entry name" value="Alpha-mann_mid"/>
    <property type="match status" value="1"/>
</dbReference>
<dbReference type="GO" id="GO:0004559">
    <property type="term" value="F:alpha-mannosidase activity"/>
    <property type="evidence" value="ECO:0007669"/>
    <property type="project" value="UniProtKB-EC"/>
</dbReference>
<evidence type="ECO:0000256" key="1">
    <source>
        <dbReference type="ARBA" id="ARBA00000365"/>
    </source>
</evidence>
<dbReference type="PANTHER" id="PTHR46017">
    <property type="entry name" value="ALPHA-MANNOSIDASE 2C1"/>
    <property type="match status" value="1"/>
</dbReference>
<dbReference type="PANTHER" id="PTHR46017:SF1">
    <property type="entry name" value="ALPHA-MANNOSIDASE 2C1"/>
    <property type="match status" value="1"/>
</dbReference>
<dbReference type="CDD" id="cd10812">
    <property type="entry name" value="GH38N_AMII_ScAms1_like"/>
    <property type="match status" value="1"/>
</dbReference>
<dbReference type="FunFam" id="3.20.110.10:FF:000002">
    <property type="entry name" value="alpha-mannosidase 2C1 isoform X1"/>
    <property type="match status" value="1"/>
</dbReference>
<keyword evidence="4" id="KW-0479">Metal-binding</keyword>
<dbReference type="Pfam" id="PF07748">
    <property type="entry name" value="Glyco_hydro_38C"/>
    <property type="match status" value="1"/>
</dbReference>
<dbReference type="InterPro" id="IPR027291">
    <property type="entry name" value="Glyco_hydro_38_N_sf"/>
</dbReference>
<dbReference type="Proteomes" id="UP000256645">
    <property type="component" value="Unassembled WGS sequence"/>
</dbReference>
<dbReference type="Pfam" id="PF17677">
    <property type="entry name" value="Glyco_hydro38C2"/>
    <property type="match status" value="1"/>
</dbReference>
<name>A0A3D8R102_9HELO</name>
<dbReference type="FunFam" id="1.20.1270.50:FF:000004">
    <property type="entry name" value="alpha-mannosidase 2C1 isoform X1"/>
    <property type="match status" value="1"/>
</dbReference>
<dbReference type="InterPro" id="IPR041147">
    <property type="entry name" value="GH38_C"/>
</dbReference>
<evidence type="ECO:0000256" key="5">
    <source>
        <dbReference type="ARBA" id="ARBA00022801"/>
    </source>
</evidence>
<dbReference type="InterPro" id="IPR011013">
    <property type="entry name" value="Gal_mutarotase_sf_dom"/>
</dbReference>
<dbReference type="EC" id="3.2.1.24" evidence="3"/>
<gene>
    <name evidence="10" type="ORF">BP6252_09113</name>
</gene>
<dbReference type="Gene3D" id="3.20.110.10">
    <property type="entry name" value="Glycoside hydrolase 38, N terminal domain"/>
    <property type="match status" value="1"/>
</dbReference>
<dbReference type="InterPro" id="IPR054723">
    <property type="entry name" value="Ams1-like_N"/>
</dbReference>
<accession>A0A3D8R102</accession>
<feature type="domain" description="Glycoside hydrolase family 38 central" evidence="9">
    <location>
        <begin position="556"/>
        <end position="634"/>
    </location>
</feature>
<comment type="catalytic activity">
    <reaction evidence="1">
        <text>Hydrolysis of terminal, non-reducing alpha-D-mannose residues in alpha-D-mannosides.</text>
        <dbReference type="EC" id="3.2.1.24"/>
    </reaction>
</comment>
<comment type="caution">
    <text evidence="10">The sequence shown here is derived from an EMBL/GenBank/DDBJ whole genome shotgun (WGS) entry which is preliminary data.</text>
</comment>